<evidence type="ECO:0000313" key="5">
    <source>
        <dbReference type="EMBL" id="CAL4769971.1"/>
    </source>
</evidence>
<dbReference type="Gene3D" id="2.10.50.10">
    <property type="entry name" value="Tumor Necrosis Factor Receptor, subunit A, domain 2"/>
    <property type="match status" value="2"/>
</dbReference>
<dbReference type="InterPro" id="IPR011641">
    <property type="entry name" value="Tyr-kin_ephrin_A/B_rcpt-like"/>
</dbReference>
<dbReference type="EMBL" id="CAMXCT010000735">
    <property type="protein sequence ID" value="CAI3982659.1"/>
    <property type="molecule type" value="Genomic_DNA"/>
</dbReference>
<comment type="caution">
    <text evidence="3">The sequence shown here is derived from an EMBL/GenBank/DDBJ whole genome shotgun (WGS) entry which is preliminary data.</text>
</comment>
<feature type="domain" description="Tyrosine-protein kinase ephrin type A/B receptor-like" evidence="2">
    <location>
        <begin position="393"/>
        <end position="441"/>
    </location>
</feature>
<evidence type="ECO:0000313" key="6">
    <source>
        <dbReference type="Proteomes" id="UP001152797"/>
    </source>
</evidence>
<dbReference type="Pfam" id="PF04069">
    <property type="entry name" value="OpuAC"/>
    <property type="match status" value="1"/>
</dbReference>
<evidence type="ECO:0000259" key="2">
    <source>
        <dbReference type="Pfam" id="PF07699"/>
    </source>
</evidence>
<evidence type="ECO:0000313" key="4">
    <source>
        <dbReference type="EMBL" id="CAL1136034.1"/>
    </source>
</evidence>
<dbReference type="Pfam" id="PF07699">
    <property type="entry name" value="Ephrin_rec_like"/>
    <property type="match status" value="1"/>
</dbReference>
<gene>
    <name evidence="3" type="ORF">C1SCF055_LOCUS10333</name>
</gene>
<keyword evidence="5" id="KW-0675">Receptor</keyword>
<dbReference type="OrthoDB" id="441728at2759"/>
<dbReference type="AlphaFoldDB" id="A0A9P1C044"/>
<keyword evidence="5" id="KW-0418">Kinase</keyword>
<dbReference type="SUPFAM" id="SSF57184">
    <property type="entry name" value="Growth factor receptor domain"/>
    <property type="match status" value="1"/>
</dbReference>
<dbReference type="SUPFAM" id="SSF53850">
    <property type="entry name" value="Periplasmic binding protein-like II"/>
    <property type="match status" value="1"/>
</dbReference>
<proteinExistence type="predicted"/>
<keyword evidence="6" id="KW-1185">Reference proteome</keyword>
<reference evidence="3" key="1">
    <citation type="submission" date="2022-10" db="EMBL/GenBank/DDBJ databases">
        <authorList>
            <person name="Chen Y."/>
            <person name="Dougan E. K."/>
            <person name="Chan C."/>
            <person name="Rhodes N."/>
            <person name="Thang M."/>
        </authorList>
    </citation>
    <scope>NUCLEOTIDE SEQUENCE</scope>
</reference>
<evidence type="ECO:0000313" key="3">
    <source>
        <dbReference type="EMBL" id="CAI3982659.1"/>
    </source>
</evidence>
<dbReference type="PANTHER" id="PTHR46967">
    <property type="entry name" value="INSULIN-LIKE GROWTH FACTOR BINDING PROTEIN,N-TERMINAL"/>
    <property type="match status" value="1"/>
</dbReference>
<dbReference type="GO" id="GO:0016301">
    <property type="term" value="F:kinase activity"/>
    <property type="evidence" value="ECO:0007669"/>
    <property type="project" value="UniProtKB-KW"/>
</dbReference>
<organism evidence="3">
    <name type="scientific">Cladocopium goreaui</name>
    <dbReference type="NCBI Taxonomy" id="2562237"/>
    <lineage>
        <taxon>Eukaryota</taxon>
        <taxon>Sar</taxon>
        <taxon>Alveolata</taxon>
        <taxon>Dinophyceae</taxon>
        <taxon>Suessiales</taxon>
        <taxon>Symbiodiniaceae</taxon>
        <taxon>Cladocopium</taxon>
    </lineage>
</organism>
<keyword evidence="5" id="KW-0808">Transferase</keyword>
<sequence length="544" mass="60137">MAGCEAPTEIADRKCGRKKTYYHLHLEGWTDSYRAQWSRLQEDYPDTAVEIVGSMGYHGLSGQYISREIIETAYAQEGLPLQFYRAHNVSWSNPAKYFDNISAFNATSLKRCNETRLMETKAMEDYLWVTGDWDGVDNTSGKLVGRCFSEHFWFAPSCRADPLACYPYINAGPGYEYEHWMQRSTMFNIPLVIVVAKLWSDFTTLPTQVKSSFYWWQPDPTFLSLDAVRTVFEPFDRAAQGRGILLTGFEATSVDKYASFDLKSLAPTVYELLSAFSLDLNLVNELMTDQMDSGDTPDVVACRWLKANKAISERWLPDPTECYPQFGLYNEKTEEFVEDREDPSRLTCRACNSGFYSSRLKDGSGVTHVCKPCPTGTAQPSAASLNCQPCQKGEYQDLTASKSCKRCDQGTYQDTQGNSQCKECPADTTTLGLGSAALMECGCKAGRINIANESEAVVCTPCEEGLSCPFSSSVQSLKTGQAPLGPDYQPALHPGFHSTMNAPLVVFKCIEEGFCPGGIPEVCRGGRVGQNCAVCPPGALGIST</sequence>
<protein>
    <submittedName>
        <fullName evidence="5">Tyrosine-protein kinase ephrin type A/B receptor-like domain-containing protein</fullName>
    </submittedName>
</protein>
<dbReference type="EMBL" id="CAMXCT020000735">
    <property type="protein sequence ID" value="CAL1136034.1"/>
    <property type="molecule type" value="Genomic_DNA"/>
</dbReference>
<dbReference type="EMBL" id="CAMXCT030000735">
    <property type="protein sequence ID" value="CAL4769971.1"/>
    <property type="molecule type" value="Genomic_DNA"/>
</dbReference>
<name>A0A9P1C044_9DINO</name>
<dbReference type="Proteomes" id="UP001152797">
    <property type="component" value="Unassembled WGS sequence"/>
</dbReference>
<dbReference type="InterPro" id="IPR009030">
    <property type="entry name" value="Growth_fac_rcpt_cys_sf"/>
</dbReference>
<dbReference type="InterPro" id="IPR007210">
    <property type="entry name" value="ABC_Gly_betaine_transp_sub-bd"/>
</dbReference>
<dbReference type="SMART" id="SM01411">
    <property type="entry name" value="Ephrin_rec_like"/>
    <property type="match status" value="2"/>
</dbReference>
<dbReference type="Gene3D" id="3.40.190.100">
    <property type="entry name" value="Glycine betaine-binding periplasmic protein, domain 2"/>
    <property type="match status" value="1"/>
</dbReference>
<dbReference type="GO" id="GO:0043190">
    <property type="term" value="C:ATP-binding cassette (ABC) transporter complex"/>
    <property type="evidence" value="ECO:0007669"/>
    <property type="project" value="InterPro"/>
</dbReference>
<dbReference type="Gene3D" id="3.40.190.10">
    <property type="entry name" value="Periplasmic binding protein-like II"/>
    <property type="match status" value="1"/>
</dbReference>
<dbReference type="PANTHER" id="PTHR46967:SF1">
    <property type="entry name" value="KERATIN-ASSOCIATED PROTEIN 16-1-LIKE"/>
    <property type="match status" value="1"/>
</dbReference>
<dbReference type="GO" id="GO:0022857">
    <property type="term" value="F:transmembrane transporter activity"/>
    <property type="evidence" value="ECO:0007669"/>
    <property type="project" value="InterPro"/>
</dbReference>
<evidence type="ECO:0000259" key="1">
    <source>
        <dbReference type="Pfam" id="PF04069"/>
    </source>
</evidence>
<accession>A0A9P1C044</accession>
<feature type="domain" description="ABC-type glycine betaine transport system substrate-binding" evidence="1">
    <location>
        <begin position="213"/>
        <end position="306"/>
    </location>
</feature>
<reference evidence="4" key="2">
    <citation type="submission" date="2024-04" db="EMBL/GenBank/DDBJ databases">
        <authorList>
            <person name="Chen Y."/>
            <person name="Shah S."/>
            <person name="Dougan E. K."/>
            <person name="Thang M."/>
            <person name="Chan C."/>
        </authorList>
    </citation>
    <scope>NUCLEOTIDE SEQUENCE [LARGE SCALE GENOMIC DNA]</scope>
</reference>